<proteinExistence type="predicted"/>
<feature type="transmembrane region" description="Helical" evidence="7">
    <location>
        <begin position="36"/>
        <end position="55"/>
    </location>
</feature>
<accession>A0A0D4C0H5</accession>
<dbReference type="AlphaFoldDB" id="A0A0D4C0H5"/>
<feature type="domain" description="Cardiolipin synthase N-terminal" evidence="8">
    <location>
        <begin position="15"/>
        <end position="57"/>
    </location>
</feature>
<dbReference type="RefSeq" id="WP_045075587.1">
    <property type="nucleotide sequence ID" value="NZ_CP011005.1"/>
</dbReference>
<dbReference type="OrthoDB" id="3298527at2"/>
<evidence type="ECO:0000256" key="6">
    <source>
        <dbReference type="SAM" id="MobiDB-lite"/>
    </source>
</evidence>
<sequence>MLRYLPVLILIGLELYALIDCLRTDDRDIRNWPKVAWVLLIIFIPLIGIILWFTLGRPRSESARPTPHGPVNRGPVNRGPVAPDDDPEFLRNLDTARRHKAEEERLRQLRAELEERERKLRDQEN</sequence>
<dbReference type="Pfam" id="PF13396">
    <property type="entry name" value="PLDc_N"/>
    <property type="match status" value="1"/>
</dbReference>
<evidence type="ECO:0000259" key="8">
    <source>
        <dbReference type="Pfam" id="PF13396"/>
    </source>
</evidence>
<evidence type="ECO:0000256" key="7">
    <source>
        <dbReference type="SAM" id="Phobius"/>
    </source>
</evidence>
<organism evidence="9 10">
    <name type="scientific">Psychromicrobium lacuslunae</name>
    <dbReference type="NCBI Taxonomy" id="1618207"/>
    <lineage>
        <taxon>Bacteria</taxon>
        <taxon>Bacillati</taxon>
        <taxon>Actinomycetota</taxon>
        <taxon>Actinomycetes</taxon>
        <taxon>Micrococcales</taxon>
        <taxon>Micrococcaceae</taxon>
        <taxon>Psychromicrobium</taxon>
    </lineage>
</organism>
<dbReference type="EMBL" id="CP011005">
    <property type="protein sequence ID" value="AJT41920.1"/>
    <property type="molecule type" value="Genomic_DNA"/>
</dbReference>
<dbReference type="InterPro" id="IPR027379">
    <property type="entry name" value="CLS_N"/>
</dbReference>
<keyword evidence="3 7" id="KW-0812">Transmembrane</keyword>
<reference evidence="9 10" key="1">
    <citation type="journal article" date="2015" name="Genome Announc.">
        <title>Complete Genome Sequencing of Protease-Producing Novel Arthrobacter sp. Strain IHBB 11108 Using PacBio Single-Molecule Real-Time Sequencing Technology.</title>
        <authorList>
            <person name="Kiran S."/>
            <person name="Swarnkar M.K."/>
            <person name="Pal M."/>
            <person name="Thakur R."/>
            <person name="Tewari R."/>
            <person name="Singh A.K."/>
            <person name="Gulati A."/>
        </authorList>
    </citation>
    <scope>NUCLEOTIDE SEQUENCE [LARGE SCALE GENOMIC DNA]</scope>
    <source>
        <strain evidence="9 10">IHBB 11108</strain>
    </source>
</reference>
<dbReference type="STRING" id="1618207.UM93_11070"/>
<dbReference type="Proteomes" id="UP000061839">
    <property type="component" value="Chromosome"/>
</dbReference>
<keyword evidence="4 7" id="KW-1133">Transmembrane helix</keyword>
<evidence type="ECO:0000313" key="9">
    <source>
        <dbReference type="EMBL" id="AJT41920.1"/>
    </source>
</evidence>
<evidence type="ECO:0000256" key="3">
    <source>
        <dbReference type="ARBA" id="ARBA00022692"/>
    </source>
</evidence>
<evidence type="ECO:0000256" key="4">
    <source>
        <dbReference type="ARBA" id="ARBA00022989"/>
    </source>
</evidence>
<keyword evidence="5 7" id="KW-0472">Membrane</keyword>
<name>A0A0D4C0H5_9MICC</name>
<keyword evidence="10" id="KW-1185">Reference proteome</keyword>
<protein>
    <submittedName>
        <fullName evidence="9">Membrane protein</fullName>
    </submittedName>
</protein>
<dbReference type="GO" id="GO:0005886">
    <property type="term" value="C:plasma membrane"/>
    <property type="evidence" value="ECO:0007669"/>
    <property type="project" value="UniProtKB-SubCell"/>
</dbReference>
<evidence type="ECO:0000256" key="5">
    <source>
        <dbReference type="ARBA" id="ARBA00023136"/>
    </source>
</evidence>
<evidence type="ECO:0000256" key="2">
    <source>
        <dbReference type="ARBA" id="ARBA00022475"/>
    </source>
</evidence>
<dbReference type="KEGG" id="ari:UM93_11070"/>
<feature type="region of interest" description="Disordered" evidence="6">
    <location>
        <begin position="60"/>
        <end position="94"/>
    </location>
</feature>
<comment type="subcellular location">
    <subcellularLocation>
        <location evidence="1">Cell membrane</location>
        <topology evidence="1">Multi-pass membrane protein</topology>
    </subcellularLocation>
</comment>
<keyword evidence="2" id="KW-1003">Cell membrane</keyword>
<evidence type="ECO:0000256" key="1">
    <source>
        <dbReference type="ARBA" id="ARBA00004651"/>
    </source>
</evidence>
<dbReference type="HOGENOM" id="CLU_113604_4_0_11"/>
<evidence type="ECO:0000313" key="10">
    <source>
        <dbReference type="Proteomes" id="UP000061839"/>
    </source>
</evidence>
<dbReference type="PATRIC" id="fig|1618207.4.peg.2243"/>
<gene>
    <name evidence="9" type="ORF">UM93_11070</name>
</gene>